<gene>
    <name evidence="1" type="ORF">LCGC14_0825520</name>
</gene>
<reference evidence="1" key="1">
    <citation type="journal article" date="2015" name="Nature">
        <title>Complex archaea that bridge the gap between prokaryotes and eukaryotes.</title>
        <authorList>
            <person name="Spang A."/>
            <person name="Saw J.H."/>
            <person name="Jorgensen S.L."/>
            <person name="Zaremba-Niedzwiedzka K."/>
            <person name="Martijn J."/>
            <person name="Lind A.E."/>
            <person name="van Eijk R."/>
            <person name="Schleper C."/>
            <person name="Guy L."/>
            <person name="Ettema T.J."/>
        </authorList>
    </citation>
    <scope>NUCLEOTIDE SEQUENCE</scope>
</reference>
<dbReference type="AlphaFoldDB" id="A0A0F9Q2U9"/>
<dbReference type="EMBL" id="LAZR01002342">
    <property type="protein sequence ID" value="KKN31287.1"/>
    <property type="molecule type" value="Genomic_DNA"/>
</dbReference>
<organism evidence="1">
    <name type="scientific">marine sediment metagenome</name>
    <dbReference type="NCBI Taxonomy" id="412755"/>
    <lineage>
        <taxon>unclassified sequences</taxon>
        <taxon>metagenomes</taxon>
        <taxon>ecological metagenomes</taxon>
    </lineage>
</organism>
<evidence type="ECO:0000313" key="1">
    <source>
        <dbReference type="EMBL" id="KKN31287.1"/>
    </source>
</evidence>
<sequence>MAQDFDSIPATTLLSDVRQKILNRDDAHATWFLGAAEPTTMYAGMPWVDTGNTLIKLRNEANTAWYTLGSFAAELAMLQLTGGNMAGDILLQGNPTNILHPSTKQYTDGKMRVNKGKAWISHGNNVITFGTAHADNNYLVFVGLVNTPMGGVETRGSKHTKPMEVYSINDSTTRAVIRIDGGYGFTSGGDDGAVSGITQRFDDIANTQTGRAVATARNTLAGYSLNGFGFTSGGWIAAITGVTQRFDDAANTHTARLAATARQLLACYSLNGLGFTSCGYIAAVTGLTQRFDDAANTHTARLAATARFAPAGYSLNGKGFTSCGNTGVISGITQSFDDDANTHTGRLAATARAALAGYSLKGKGFTSCGDDGAVTDEVERFDDDANTHTARLAATARNSLVGYSLNGFGFTSCGYIAAITGLTERFDDDANTHTGRANATARLAVGGYATNEYFINYITFNI</sequence>
<accession>A0A0F9Q2U9</accession>
<name>A0A0F9Q2U9_9ZZZZ</name>
<comment type="caution">
    <text evidence="1">The sequence shown here is derived from an EMBL/GenBank/DDBJ whole genome shotgun (WGS) entry which is preliminary data.</text>
</comment>
<protein>
    <submittedName>
        <fullName evidence="1">Uncharacterized protein</fullName>
    </submittedName>
</protein>
<proteinExistence type="predicted"/>